<dbReference type="CDD" id="cd01335">
    <property type="entry name" value="Radical_SAM"/>
    <property type="match status" value="1"/>
</dbReference>
<proteinExistence type="predicted"/>
<dbReference type="GO" id="GO:0003824">
    <property type="term" value="F:catalytic activity"/>
    <property type="evidence" value="ECO:0007669"/>
    <property type="project" value="InterPro"/>
</dbReference>
<dbReference type="NCBIfam" id="TIGR03960">
    <property type="entry name" value="rSAM_fuse_unch"/>
    <property type="match status" value="1"/>
</dbReference>
<dbReference type="Pfam" id="PF10105">
    <property type="entry name" value="DUF2344"/>
    <property type="match status" value="1"/>
</dbReference>
<dbReference type="EMBL" id="UOEY01000082">
    <property type="protein sequence ID" value="VAW39645.1"/>
    <property type="molecule type" value="Genomic_DNA"/>
</dbReference>
<dbReference type="InterPro" id="IPR058240">
    <property type="entry name" value="rSAM_sf"/>
</dbReference>
<dbReference type="NCBIfam" id="TIGR03936">
    <property type="entry name" value="sam_1_link_chp"/>
    <property type="match status" value="1"/>
</dbReference>
<feature type="region of interest" description="Disordered" evidence="1">
    <location>
        <begin position="626"/>
        <end position="647"/>
    </location>
</feature>
<organism evidence="3">
    <name type="scientific">hydrothermal vent metagenome</name>
    <dbReference type="NCBI Taxonomy" id="652676"/>
    <lineage>
        <taxon>unclassified sequences</taxon>
        <taxon>metagenomes</taxon>
        <taxon>ecological metagenomes</taxon>
    </lineage>
</organism>
<sequence length="865" mass="96953">MDSGSGKNCLLFNTTAIMTDIISLDNILPLVRKPGRYIGGELHAAHPSWDEAAVRFVLVFPDLYEIGMSHQGLQILYHILNRQENVLAERCYAPDLDMEEELRRHELPIFSIESRRPLDRFDVIAFTLPYELCYTNILTILDLAGVPLRAGQRTAPFPLVVGGGSCCMNPEPVADFFDAIVLGDGEETILDIAAVVEEAKNSGYGRREILSRLAAIDGVYVPSFFAPQYNGSGLTAIKPLKPGYETVRRRVIPRLPAPDHLEQPLVPVVKPVHDRLGLEIARGCTRGCRFCQAGITYRPVRERSIDEIMRSAEQGIASSGFDELALLSLSTGDFSCLPELTTRLMDRFADCYVSVSMPSMRVGTLTPEIMEQIKRVRKTGFTVAPEAGSDRLREVINKGITEEDLLATCRNAFAMGWNLIKFYFMIGLPTETWEDVESIIDLAGKARLQAGRGAGRAQVNVSVGTFVPKPHTPFQWERQLSLAESAERIDRLKKLLPRRGMKLKWQDPRQSFMEGVFSRGDRRLSRLIERAWRSGSRLDAWSEHYSLEHWQQAALDSDIDLDPYLEARDRGKPLPWDHLDSGVDRAFLELEYRRAMERIYTPDCRTSGCQKCGLCDFKTLRPHLNTRQAASPAADSGRSRPAAGAGREPVGNVVCRVRVHYTRLGDSRFLGHLEVLQLIFRALSRASIPVLFSQGYNPSPRVSFSQALPVGVESEVEYFDMDLAEPPRNPGEMTSGLSEQLPPGMTVRSMELVRKREVDGMVTSYEVVLVRPLSREQRDNISRFLSLKSFTITRVRKGRQRELDIRPLVQSLSAGGSSLDFALITYNSQAGVNPREVLERVVQLPENERLLARVKKVGITDLPGA</sequence>
<dbReference type="SMART" id="SM00729">
    <property type="entry name" value="Elp3"/>
    <property type="match status" value="1"/>
</dbReference>
<dbReference type="InterPro" id="IPR018768">
    <property type="entry name" value="DUF2344"/>
</dbReference>
<dbReference type="SFLD" id="SFLDG01082">
    <property type="entry name" value="B12-binding_domain_containing"/>
    <property type="match status" value="1"/>
</dbReference>
<gene>
    <name evidence="3" type="ORF">MNBD_DELTA04-374</name>
</gene>
<reference evidence="3" key="1">
    <citation type="submission" date="2018-06" db="EMBL/GenBank/DDBJ databases">
        <authorList>
            <person name="Zhirakovskaya E."/>
        </authorList>
    </citation>
    <scope>NUCLEOTIDE SEQUENCE</scope>
</reference>
<dbReference type="InterPro" id="IPR023862">
    <property type="entry name" value="CHP03960_rSAM"/>
</dbReference>
<accession>A0A3B0V7U6</accession>
<feature type="domain" description="Radical SAM core" evidence="2">
    <location>
        <begin position="270"/>
        <end position="502"/>
    </location>
</feature>
<evidence type="ECO:0000259" key="2">
    <source>
        <dbReference type="PROSITE" id="PS51918"/>
    </source>
</evidence>
<dbReference type="GO" id="GO:0051536">
    <property type="term" value="F:iron-sulfur cluster binding"/>
    <property type="evidence" value="ECO:0007669"/>
    <property type="project" value="InterPro"/>
</dbReference>
<protein>
    <recommendedName>
        <fullName evidence="2">Radical SAM core domain-containing protein</fullName>
    </recommendedName>
</protein>
<evidence type="ECO:0000313" key="3">
    <source>
        <dbReference type="EMBL" id="VAW39645.1"/>
    </source>
</evidence>
<dbReference type="InterPro" id="IPR045784">
    <property type="entry name" value="Radical_SAM_N2"/>
</dbReference>
<dbReference type="AlphaFoldDB" id="A0A3B0V7U6"/>
<name>A0A3B0V7U6_9ZZZZ</name>
<dbReference type="SFLD" id="SFLDS00029">
    <property type="entry name" value="Radical_SAM"/>
    <property type="match status" value="1"/>
</dbReference>
<dbReference type="SUPFAM" id="SSF102114">
    <property type="entry name" value="Radical SAM enzymes"/>
    <property type="match status" value="1"/>
</dbReference>
<dbReference type="PANTHER" id="PTHR42731">
    <property type="entry name" value="SLL1084 PROTEIN"/>
    <property type="match status" value="1"/>
</dbReference>
<dbReference type="Pfam" id="PF19864">
    <property type="entry name" value="Radical_SAM_N2"/>
    <property type="match status" value="1"/>
</dbReference>
<dbReference type="PANTHER" id="PTHR42731:SF1">
    <property type="entry name" value="RADICAL SAM DOMAIN PROTEIN"/>
    <property type="match status" value="1"/>
</dbReference>
<dbReference type="Pfam" id="PF04055">
    <property type="entry name" value="Radical_SAM"/>
    <property type="match status" value="1"/>
</dbReference>
<dbReference type="InterPro" id="IPR023404">
    <property type="entry name" value="rSAM_horseshoe"/>
</dbReference>
<dbReference type="InterPro" id="IPR006638">
    <property type="entry name" value="Elp3/MiaA/NifB-like_rSAM"/>
</dbReference>
<dbReference type="InterPro" id="IPR007197">
    <property type="entry name" value="rSAM"/>
</dbReference>
<evidence type="ECO:0000256" key="1">
    <source>
        <dbReference type="SAM" id="MobiDB-lite"/>
    </source>
</evidence>
<dbReference type="Gene3D" id="3.80.30.20">
    <property type="entry name" value="tm_1862 like domain"/>
    <property type="match status" value="1"/>
</dbReference>
<dbReference type="PROSITE" id="PS51918">
    <property type="entry name" value="RADICAL_SAM"/>
    <property type="match status" value="1"/>
</dbReference>